<proteinExistence type="inferred from homology"/>
<name>A0A8H7S6P4_9FUNG</name>
<dbReference type="EMBL" id="JAEPRB010000082">
    <property type="protein sequence ID" value="KAG2222478.1"/>
    <property type="molecule type" value="Genomic_DNA"/>
</dbReference>
<dbReference type="GO" id="GO:0070008">
    <property type="term" value="F:serine-type exopeptidase activity"/>
    <property type="evidence" value="ECO:0007669"/>
    <property type="project" value="InterPro"/>
</dbReference>
<keyword evidence="8" id="KW-1185">Reference proteome</keyword>
<protein>
    <submittedName>
        <fullName evidence="7">Uncharacterized protein</fullName>
    </submittedName>
</protein>
<gene>
    <name evidence="7" type="ORF">INT45_013391</name>
</gene>
<dbReference type="InterPro" id="IPR029058">
    <property type="entry name" value="AB_hydrolase_fold"/>
</dbReference>
<comment type="caution">
    <text evidence="7">The sequence shown here is derived from an EMBL/GenBank/DDBJ whole genome shotgun (WGS) entry which is preliminary data.</text>
</comment>
<feature type="chain" id="PRO_5034971295" evidence="6">
    <location>
        <begin position="20"/>
        <end position="497"/>
    </location>
</feature>
<dbReference type="PANTHER" id="PTHR11010">
    <property type="entry name" value="PROTEASE S28 PRO-X CARBOXYPEPTIDASE-RELATED"/>
    <property type="match status" value="1"/>
</dbReference>
<keyword evidence="4" id="KW-0378">Hydrolase</keyword>
<dbReference type="OrthoDB" id="1735038at2759"/>
<dbReference type="SUPFAM" id="SSF53474">
    <property type="entry name" value="alpha/beta-Hydrolases"/>
    <property type="match status" value="1"/>
</dbReference>
<accession>A0A8H7S6P4</accession>
<keyword evidence="2" id="KW-0645">Protease</keyword>
<sequence>MRSFFCILLFFTSLGVSHASMGVSWHLDELYKKNKKHGASKETSPLADKYGPFYFNQPVDHSDTSAGTFKHRYWANTDWYQAGGPVILTNAGEADATPAARFVTNSSMALLAENLQGAVIIMEHRCYGESQLGSDYSAQNLRTLNTQTALEDMANIIKNVKLSGIELPPAPETKWIVYGGSYSGNLAAWMRYRYPEIVFAAVPSSAPVQMKYDFFEYFYPIQKYGPKECIQAIEQVIAYVDDILFGSDEAQKQSVKETFGVKGLEYDDDFANLLMYPLGMWQGSNPISNPFKEEFCTIFDGKSDVNGYIEAYAGYIASLTQQMCGGYPVNDCLSSHDPDAEMYTDLTADFRPWVWQVCTEYAYWQTAAPTSNPSTIVSRKLDTTWYQRQCPLLFGEENVPSEPEWNKINEEYQGWNIKLNRTFFIDGEYDPWRTLSVQSDSAPERGTNDARYAVLPEAIHCWDYTVADYVSDAIKQVHKDLYTAISGWIAEADAGKA</sequence>
<evidence type="ECO:0000256" key="5">
    <source>
        <dbReference type="ARBA" id="ARBA00023180"/>
    </source>
</evidence>
<dbReference type="Proteomes" id="UP000646827">
    <property type="component" value="Unassembled WGS sequence"/>
</dbReference>
<comment type="similarity">
    <text evidence="1">Belongs to the peptidase S28 family.</text>
</comment>
<evidence type="ECO:0000256" key="4">
    <source>
        <dbReference type="ARBA" id="ARBA00022801"/>
    </source>
</evidence>
<evidence type="ECO:0000256" key="3">
    <source>
        <dbReference type="ARBA" id="ARBA00022729"/>
    </source>
</evidence>
<keyword evidence="3 6" id="KW-0732">Signal</keyword>
<dbReference type="AlphaFoldDB" id="A0A8H7S6P4"/>
<evidence type="ECO:0000256" key="6">
    <source>
        <dbReference type="SAM" id="SignalP"/>
    </source>
</evidence>
<dbReference type="GO" id="GO:0008239">
    <property type="term" value="F:dipeptidyl-peptidase activity"/>
    <property type="evidence" value="ECO:0007669"/>
    <property type="project" value="TreeGrafter"/>
</dbReference>
<dbReference type="InterPro" id="IPR008758">
    <property type="entry name" value="Peptidase_S28"/>
</dbReference>
<evidence type="ECO:0000313" key="7">
    <source>
        <dbReference type="EMBL" id="KAG2222478.1"/>
    </source>
</evidence>
<evidence type="ECO:0000256" key="2">
    <source>
        <dbReference type="ARBA" id="ARBA00022670"/>
    </source>
</evidence>
<organism evidence="7 8">
    <name type="scientific">Circinella minor</name>
    <dbReference type="NCBI Taxonomy" id="1195481"/>
    <lineage>
        <taxon>Eukaryota</taxon>
        <taxon>Fungi</taxon>
        <taxon>Fungi incertae sedis</taxon>
        <taxon>Mucoromycota</taxon>
        <taxon>Mucoromycotina</taxon>
        <taxon>Mucoromycetes</taxon>
        <taxon>Mucorales</taxon>
        <taxon>Lichtheimiaceae</taxon>
        <taxon>Circinella</taxon>
    </lineage>
</organism>
<keyword evidence="5" id="KW-0325">Glycoprotein</keyword>
<dbReference type="Pfam" id="PF05577">
    <property type="entry name" value="Peptidase_S28"/>
    <property type="match status" value="1"/>
</dbReference>
<feature type="signal peptide" evidence="6">
    <location>
        <begin position="1"/>
        <end position="19"/>
    </location>
</feature>
<dbReference type="PANTHER" id="PTHR11010:SF23">
    <property type="entry name" value="SERINE PEPTIDASE"/>
    <property type="match status" value="1"/>
</dbReference>
<reference evidence="7 8" key="1">
    <citation type="submission" date="2020-12" db="EMBL/GenBank/DDBJ databases">
        <title>Metabolic potential, ecology and presence of endohyphal bacteria is reflected in genomic diversity of Mucoromycotina.</title>
        <authorList>
            <person name="Muszewska A."/>
            <person name="Okrasinska A."/>
            <person name="Steczkiewicz K."/>
            <person name="Drgas O."/>
            <person name="Orlowska M."/>
            <person name="Perlinska-Lenart U."/>
            <person name="Aleksandrzak-Piekarczyk T."/>
            <person name="Szatraj K."/>
            <person name="Zielenkiewicz U."/>
            <person name="Pilsyk S."/>
            <person name="Malc E."/>
            <person name="Mieczkowski P."/>
            <person name="Kruszewska J.S."/>
            <person name="Biernat P."/>
            <person name="Pawlowska J."/>
        </authorList>
    </citation>
    <scope>NUCLEOTIDE SEQUENCE [LARGE SCALE GENOMIC DNA]</scope>
    <source>
        <strain evidence="7 8">CBS 142.35</strain>
    </source>
</reference>
<dbReference type="Gene3D" id="3.40.50.1820">
    <property type="entry name" value="alpha/beta hydrolase"/>
    <property type="match status" value="2"/>
</dbReference>
<evidence type="ECO:0000313" key="8">
    <source>
        <dbReference type="Proteomes" id="UP000646827"/>
    </source>
</evidence>
<dbReference type="GO" id="GO:0006508">
    <property type="term" value="P:proteolysis"/>
    <property type="evidence" value="ECO:0007669"/>
    <property type="project" value="UniProtKB-KW"/>
</dbReference>
<evidence type="ECO:0000256" key="1">
    <source>
        <dbReference type="ARBA" id="ARBA00011079"/>
    </source>
</evidence>